<protein>
    <submittedName>
        <fullName evidence="10">Uncharacterized protein</fullName>
    </submittedName>
</protein>
<keyword evidence="11" id="KW-1185">Reference proteome</keyword>
<keyword evidence="3 8" id="KW-0813">Transport</keyword>
<dbReference type="GO" id="GO:0005886">
    <property type="term" value="C:plasma membrane"/>
    <property type="evidence" value="ECO:0007669"/>
    <property type="project" value="TreeGrafter"/>
</dbReference>
<dbReference type="EMBL" id="BQKY01000007">
    <property type="protein sequence ID" value="GJN90818.1"/>
    <property type="molecule type" value="Genomic_DNA"/>
</dbReference>
<dbReference type="NCBIfam" id="TIGR00820">
    <property type="entry name" value="zip"/>
    <property type="match status" value="1"/>
</dbReference>
<accession>A0AAV5GQ68</accession>
<feature type="compositionally biased region" description="Basic and acidic residues" evidence="9">
    <location>
        <begin position="212"/>
        <end position="224"/>
    </location>
</feature>
<reference evidence="10 11" key="1">
    <citation type="submission" date="2021-12" db="EMBL/GenBank/DDBJ databases">
        <title>High titer production of polyol ester of fatty acids by Rhodotorula paludigena BS15 towards product separation-free biomass refinery.</title>
        <authorList>
            <person name="Mano J."/>
            <person name="Ono H."/>
            <person name="Tanaka T."/>
            <person name="Naito K."/>
            <person name="Sushida H."/>
            <person name="Ike M."/>
            <person name="Tokuyasu K."/>
            <person name="Kitaoka M."/>
        </authorList>
    </citation>
    <scope>NUCLEOTIDE SEQUENCE [LARGE SCALE GENOMIC DNA]</scope>
    <source>
        <strain evidence="10 11">BS15</strain>
    </source>
</reference>
<feature type="transmembrane region" description="Helical" evidence="8">
    <location>
        <begin position="55"/>
        <end position="77"/>
    </location>
</feature>
<dbReference type="GO" id="GO:0005385">
    <property type="term" value="F:zinc ion transmembrane transporter activity"/>
    <property type="evidence" value="ECO:0007669"/>
    <property type="project" value="InterPro"/>
</dbReference>
<evidence type="ECO:0000256" key="5">
    <source>
        <dbReference type="ARBA" id="ARBA00022989"/>
    </source>
</evidence>
<dbReference type="AlphaFoldDB" id="A0AAV5GQ68"/>
<evidence type="ECO:0000256" key="7">
    <source>
        <dbReference type="ARBA" id="ARBA00023136"/>
    </source>
</evidence>
<evidence type="ECO:0000256" key="2">
    <source>
        <dbReference type="ARBA" id="ARBA00006939"/>
    </source>
</evidence>
<evidence type="ECO:0000256" key="3">
    <source>
        <dbReference type="ARBA" id="ARBA00022448"/>
    </source>
</evidence>
<dbReference type="InterPro" id="IPR003689">
    <property type="entry name" value="ZIP"/>
</dbReference>
<sequence>MADIDAEPVCGSGSPYDGQLGLRVGAIFIILVTSAIGTLFPIFSRRSSLRMPEMVYHALKYFGSGVILATAFIHLMTPAFEALGSECLTGAWQDYPWAPAIALASVFAIFLLELIATRMGRSFLAKRGLKHHDPHRTKGNDSVSHTGHGTHAPEATATGSALASAGAPLAGSEAVEAREGADAIEQVKSRQTTLAPSSAADDGAGGDLEAAVEGKGHAHEHLEGGEDSIGDGALAQCIGVAILETGVLFHSFVIGLTLAVSENLGPLLAVLTFHQCFEGIGLGSRLSLLPLPRKYNYVPYIAAVIYACTTPLGIAVGLGVRTTYNPESMAANIVSGVLDATSAGILLWAGLVECLAHDFVFDQHMAEASNSEVASSVFFLLLGAGLMALLGRWA</sequence>
<name>A0AAV5GQ68_9BASI</name>
<comment type="caution">
    <text evidence="8">Lacks conserved residue(s) required for the propagation of feature annotation.</text>
</comment>
<feature type="transmembrane region" description="Helical" evidence="8">
    <location>
        <begin position="297"/>
        <end position="320"/>
    </location>
</feature>
<evidence type="ECO:0000256" key="9">
    <source>
        <dbReference type="SAM" id="MobiDB-lite"/>
    </source>
</evidence>
<comment type="subcellular location">
    <subcellularLocation>
        <location evidence="1 8">Membrane</location>
        <topology evidence="1 8">Multi-pass membrane protein</topology>
    </subcellularLocation>
</comment>
<feature type="compositionally biased region" description="Basic and acidic residues" evidence="9">
    <location>
        <begin position="175"/>
        <end position="188"/>
    </location>
</feature>
<dbReference type="PANTHER" id="PTHR11040:SF32">
    <property type="entry name" value="ZINC-REGULATED TRANSPORTER 1"/>
    <property type="match status" value="1"/>
</dbReference>
<keyword evidence="6 8" id="KW-0406">Ion transport</keyword>
<dbReference type="Proteomes" id="UP001342314">
    <property type="component" value="Unassembled WGS sequence"/>
</dbReference>
<proteinExistence type="inferred from homology"/>
<keyword evidence="5 8" id="KW-1133">Transmembrane helix</keyword>
<comment type="similarity">
    <text evidence="2 8">Belongs to the ZIP transporter (TC 2.A.5) family.</text>
</comment>
<evidence type="ECO:0000313" key="10">
    <source>
        <dbReference type="EMBL" id="GJN90818.1"/>
    </source>
</evidence>
<feature type="transmembrane region" description="Helical" evidence="8">
    <location>
        <begin position="340"/>
        <end position="361"/>
    </location>
</feature>
<evidence type="ECO:0000256" key="4">
    <source>
        <dbReference type="ARBA" id="ARBA00022692"/>
    </source>
</evidence>
<feature type="compositionally biased region" description="Low complexity" evidence="9">
    <location>
        <begin position="154"/>
        <end position="174"/>
    </location>
</feature>
<dbReference type="PANTHER" id="PTHR11040">
    <property type="entry name" value="ZINC/IRON TRANSPORTER"/>
    <property type="match status" value="1"/>
</dbReference>
<evidence type="ECO:0000313" key="11">
    <source>
        <dbReference type="Proteomes" id="UP001342314"/>
    </source>
</evidence>
<dbReference type="Pfam" id="PF02535">
    <property type="entry name" value="Zip"/>
    <property type="match status" value="1"/>
</dbReference>
<feature type="region of interest" description="Disordered" evidence="9">
    <location>
        <begin position="128"/>
        <end position="225"/>
    </location>
</feature>
<feature type="transmembrane region" description="Helical" evidence="8">
    <location>
        <begin position="97"/>
        <end position="117"/>
    </location>
</feature>
<comment type="caution">
    <text evidence="10">The sequence shown here is derived from an EMBL/GenBank/DDBJ whole genome shotgun (WGS) entry which is preliminary data.</text>
</comment>
<evidence type="ECO:0000256" key="8">
    <source>
        <dbReference type="RuleBase" id="RU362088"/>
    </source>
</evidence>
<evidence type="ECO:0000256" key="1">
    <source>
        <dbReference type="ARBA" id="ARBA00004141"/>
    </source>
</evidence>
<gene>
    <name evidence="10" type="ORF">Rhopal_003832-T1</name>
</gene>
<organism evidence="10 11">
    <name type="scientific">Rhodotorula paludigena</name>
    <dbReference type="NCBI Taxonomy" id="86838"/>
    <lineage>
        <taxon>Eukaryota</taxon>
        <taxon>Fungi</taxon>
        <taxon>Dikarya</taxon>
        <taxon>Basidiomycota</taxon>
        <taxon>Pucciniomycotina</taxon>
        <taxon>Microbotryomycetes</taxon>
        <taxon>Sporidiobolales</taxon>
        <taxon>Sporidiobolaceae</taxon>
        <taxon>Rhodotorula</taxon>
    </lineage>
</organism>
<dbReference type="InterPro" id="IPR004698">
    <property type="entry name" value="Zn/Fe_permease_fun/pln"/>
</dbReference>
<keyword evidence="4 8" id="KW-0812">Transmembrane</keyword>
<feature type="compositionally biased region" description="Basic residues" evidence="9">
    <location>
        <begin position="128"/>
        <end position="137"/>
    </location>
</feature>
<keyword evidence="7 8" id="KW-0472">Membrane</keyword>
<feature type="transmembrane region" description="Helical" evidence="8">
    <location>
        <begin position="373"/>
        <end position="393"/>
    </location>
</feature>
<feature type="transmembrane region" description="Helical" evidence="8">
    <location>
        <begin position="20"/>
        <end position="43"/>
    </location>
</feature>
<evidence type="ECO:0000256" key="6">
    <source>
        <dbReference type="ARBA" id="ARBA00023065"/>
    </source>
</evidence>